<name>A0ABR2X820_9PEZI</name>
<keyword evidence="1" id="KW-0560">Oxidoreductase</keyword>
<organism evidence="1 2">
    <name type="scientific">Seiridium cardinale</name>
    <dbReference type="NCBI Taxonomy" id="138064"/>
    <lineage>
        <taxon>Eukaryota</taxon>
        <taxon>Fungi</taxon>
        <taxon>Dikarya</taxon>
        <taxon>Ascomycota</taxon>
        <taxon>Pezizomycotina</taxon>
        <taxon>Sordariomycetes</taxon>
        <taxon>Xylariomycetidae</taxon>
        <taxon>Amphisphaeriales</taxon>
        <taxon>Sporocadaceae</taxon>
        <taxon>Seiridium</taxon>
    </lineage>
</organism>
<gene>
    <name evidence="1" type="ORF">SCAR479_13403</name>
</gene>
<proteinExistence type="predicted"/>
<reference evidence="1 2" key="1">
    <citation type="submission" date="2024-02" db="EMBL/GenBank/DDBJ databases">
        <title>First draft genome assembly of two strains of Seiridium cardinale.</title>
        <authorList>
            <person name="Emiliani G."/>
            <person name="Scali E."/>
        </authorList>
    </citation>
    <scope>NUCLEOTIDE SEQUENCE [LARGE SCALE GENOMIC DNA]</scope>
    <source>
        <strain evidence="1 2">BM-138-000479</strain>
    </source>
</reference>
<protein>
    <submittedName>
        <fullName evidence="1">Noranthrone monooxygenase</fullName>
    </submittedName>
</protein>
<evidence type="ECO:0000313" key="2">
    <source>
        <dbReference type="Proteomes" id="UP001465668"/>
    </source>
</evidence>
<evidence type="ECO:0000313" key="1">
    <source>
        <dbReference type="EMBL" id="KAK9769938.1"/>
    </source>
</evidence>
<dbReference type="Proteomes" id="UP001465668">
    <property type="component" value="Unassembled WGS sequence"/>
</dbReference>
<accession>A0ABR2X820</accession>
<dbReference type="Pfam" id="PF08592">
    <property type="entry name" value="Anthrone_oxy"/>
    <property type="match status" value="1"/>
</dbReference>
<comment type="caution">
    <text evidence="1">The sequence shown here is derived from an EMBL/GenBank/DDBJ whole genome shotgun (WGS) entry which is preliminary data.</text>
</comment>
<dbReference type="InterPro" id="IPR013901">
    <property type="entry name" value="Anthrone_oxy"/>
</dbReference>
<sequence length="195" mass="20906">MGSILSDLDPTKLPLTGGILGILSTHLFYSMNTTINYLTIPTVFLGQPPKDHSQPASPAFLVASTGTAASPASHLNRQWQEIYWRGHRVGPASAILVGSHLAPRPIPVKSRTMDGCSHLAPPTALTAWPYTLIAMVPTNDELHRRGDAVTEGVGRKKACDERETAAFLAKWVRLSKVRANLGLVATILGVAALLL</sequence>
<keyword evidence="2" id="KW-1185">Reference proteome</keyword>
<dbReference type="EMBL" id="JARVKM010000106">
    <property type="protein sequence ID" value="KAK9769938.1"/>
    <property type="molecule type" value="Genomic_DNA"/>
</dbReference>
<dbReference type="GO" id="GO:0004497">
    <property type="term" value="F:monooxygenase activity"/>
    <property type="evidence" value="ECO:0007669"/>
    <property type="project" value="UniProtKB-KW"/>
</dbReference>
<keyword evidence="1" id="KW-0503">Monooxygenase</keyword>